<reference evidence="2 3" key="1">
    <citation type="journal article" date="2008" name="Int. J. Syst. Evol. Microbiol.">
        <title>Tessaracoccus flavescens sp. nov., isolated from marine sediment.</title>
        <authorList>
            <person name="Lee D.W."/>
            <person name="Lee S.D."/>
        </authorList>
    </citation>
    <scope>NUCLEOTIDE SEQUENCE [LARGE SCALE GENOMIC DNA]</scope>
    <source>
        <strain evidence="2 3">T21</strain>
    </source>
</reference>
<keyword evidence="3" id="KW-1185">Reference proteome</keyword>
<evidence type="ECO:0000313" key="2">
    <source>
        <dbReference type="EMBL" id="WGT46673.1"/>
    </source>
</evidence>
<organism evidence="2 3">
    <name type="scientific">Tessaracoccus lacteus</name>
    <dbReference type="NCBI Taxonomy" id="3041766"/>
    <lineage>
        <taxon>Bacteria</taxon>
        <taxon>Bacillati</taxon>
        <taxon>Actinomycetota</taxon>
        <taxon>Actinomycetes</taxon>
        <taxon>Propionibacteriales</taxon>
        <taxon>Propionibacteriaceae</taxon>
        <taxon>Tessaracoccus</taxon>
    </lineage>
</organism>
<dbReference type="Proteomes" id="UP001244136">
    <property type="component" value="Chromosome"/>
</dbReference>
<feature type="region of interest" description="Disordered" evidence="1">
    <location>
        <begin position="1"/>
        <end position="55"/>
    </location>
</feature>
<feature type="compositionally biased region" description="Basic and acidic residues" evidence="1">
    <location>
        <begin position="41"/>
        <end position="55"/>
    </location>
</feature>
<name>A0ABY8PW71_9ACTN</name>
<evidence type="ECO:0000256" key="1">
    <source>
        <dbReference type="SAM" id="MobiDB-lite"/>
    </source>
</evidence>
<accession>A0ABY8PW71</accession>
<proteinExistence type="predicted"/>
<evidence type="ECO:0000313" key="3">
    <source>
        <dbReference type="Proteomes" id="UP001244136"/>
    </source>
</evidence>
<dbReference type="EMBL" id="CP123967">
    <property type="protein sequence ID" value="WGT46673.1"/>
    <property type="molecule type" value="Genomic_DNA"/>
</dbReference>
<protein>
    <submittedName>
        <fullName evidence="2">Uncharacterized protein</fullName>
    </submittedName>
</protein>
<dbReference type="RefSeq" id="WP_281144437.1">
    <property type="nucleotide sequence ID" value="NZ_CP123967.1"/>
</dbReference>
<gene>
    <name evidence="2" type="ORF">QH948_11055</name>
</gene>
<sequence length="55" mass="5916">MSMNPEVPEVDLAEQNAPVDPTDEDVAPDGGPGDADEADWIDQRTDAPLDRPDEP</sequence>